<sequence>MAHTNQYPYQDVFEQYLENEGLAQLTINEYQTVLTDLFSYMSTFNTGYQRDHRVAALFDRDIEQYLAMLINARHVTNGTYNKMLSHINIYFKYLFTHNLISQFPTLTLKGKSKEQLRAPSTKWLYALPEIMANDQLSYYTRLTMLLTNRGYTVKEMLTPGFYTQLDSRSFNDWETTFWAEFTKFITPIQARQHSQDLFLKQRFDGDPHLTVPGLHKYLKPDEKLLGIPLTPTKLYQSMVVNYFLTHDKLSDQELAANLRLDPQSIAYYHQLATAVKS</sequence>
<dbReference type="STRING" id="33960.TY91_12785"/>
<dbReference type="RefSeq" id="WP_056996681.1">
    <property type="nucleotide sequence ID" value="NZ_AYYR01000043.1"/>
</dbReference>
<reference evidence="4 5" key="1">
    <citation type="journal article" date="2015" name="Genome Announc.">
        <title>Expanding the biotechnology potential of lactobacilli through comparative genomics of 213 strains and associated genera.</title>
        <authorList>
            <person name="Sun Z."/>
            <person name="Harris H.M."/>
            <person name="McCann A."/>
            <person name="Guo C."/>
            <person name="Argimon S."/>
            <person name="Zhang W."/>
            <person name="Yang X."/>
            <person name="Jeffery I.B."/>
            <person name="Cooney J.C."/>
            <person name="Kagawa T.F."/>
            <person name="Liu W."/>
            <person name="Song Y."/>
            <person name="Salvetti E."/>
            <person name="Wrobel A."/>
            <person name="Rasinkangas P."/>
            <person name="Parkhill J."/>
            <person name="Rea M.C."/>
            <person name="O'Sullivan O."/>
            <person name="Ritari J."/>
            <person name="Douillard F.P."/>
            <person name="Paul Ross R."/>
            <person name="Yang R."/>
            <person name="Briner A.E."/>
            <person name="Felis G.E."/>
            <person name="de Vos W.M."/>
            <person name="Barrangou R."/>
            <person name="Klaenhammer T.R."/>
            <person name="Caufield P.W."/>
            <person name="Cui Y."/>
            <person name="Zhang H."/>
            <person name="O'Toole P.W."/>
        </authorList>
    </citation>
    <scope>NUCLEOTIDE SEQUENCE [LARGE SCALE GENOMIC DNA]</scope>
    <source>
        <strain evidence="4 5">DSM 20515</strain>
    </source>
</reference>
<keyword evidence="1 2" id="KW-0238">DNA-binding</keyword>
<comment type="caution">
    <text evidence="4">The sequence shown here is derived from an EMBL/GenBank/DDBJ whole genome shotgun (WGS) entry which is preliminary data.</text>
</comment>
<evidence type="ECO:0000313" key="4">
    <source>
        <dbReference type="EMBL" id="KRM75914.1"/>
    </source>
</evidence>
<dbReference type="EMBL" id="AYYR01000043">
    <property type="protein sequence ID" value="KRM75914.1"/>
    <property type="molecule type" value="Genomic_DNA"/>
</dbReference>
<feature type="domain" description="Core-binding (CB)" evidence="3">
    <location>
        <begin position="7"/>
        <end position="95"/>
    </location>
</feature>
<dbReference type="AlphaFoldDB" id="A0A0R2BA37"/>
<dbReference type="InterPro" id="IPR010998">
    <property type="entry name" value="Integrase_recombinase_N"/>
</dbReference>
<dbReference type="Pfam" id="PF13495">
    <property type="entry name" value="Phage_int_SAM_4"/>
    <property type="match status" value="1"/>
</dbReference>
<dbReference type="SUPFAM" id="SSF47823">
    <property type="entry name" value="lambda integrase-like, N-terminal domain"/>
    <property type="match status" value="1"/>
</dbReference>
<evidence type="ECO:0000259" key="3">
    <source>
        <dbReference type="PROSITE" id="PS51900"/>
    </source>
</evidence>
<evidence type="ECO:0000313" key="5">
    <source>
        <dbReference type="Proteomes" id="UP000051845"/>
    </source>
</evidence>
<evidence type="ECO:0000256" key="1">
    <source>
        <dbReference type="ARBA" id="ARBA00023125"/>
    </source>
</evidence>
<accession>A0A0R2BA37</accession>
<dbReference type="Gene3D" id="1.10.150.130">
    <property type="match status" value="1"/>
</dbReference>
<proteinExistence type="predicted"/>
<name>A0A0R2BA37_SECCO</name>
<protein>
    <submittedName>
        <fullName evidence="4">Site-specific recombinase XerD</fullName>
    </submittedName>
</protein>
<dbReference type="Proteomes" id="UP000051845">
    <property type="component" value="Unassembled WGS sequence"/>
</dbReference>
<gene>
    <name evidence="4" type="ORF">FC82_GL002070</name>
</gene>
<organism evidence="4 5">
    <name type="scientific">Secundilactobacillus collinoides DSM 20515 = JCM 1123</name>
    <dbReference type="NCBI Taxonomy" id="1423733"/>
    <lineage>
        <taxon>Bacteria</taxon>
        <taxon>Bacillati</taxon>
        <taxon>Bacillota</taxon>
        <taxon>Bacilli</taxon>
        <taxon>Lactobacillales</taxon>
        <taxon>Lactobacillaceae</taxon>
        <taxon>Secundilactobacillus</taxon>
    </lineage>
</organism>
<dbReference type="InterPro" id="IPR044068">
    <property type="entry name" value="CB"/>
</dbReference>
<dbReference type="GO" id="GO:0003677">
    <property type="term" value="F:DNA binding"/>
    <property type="evidence" value="ECO:0007669"/>
    <property type="project" value="UniProtKB-UniRule"/>
</dbReference>
<dbReference type="InterPro" id="IPR004107">
    <property type="entry name" value="Integrase_SAM-like_N"/>
</dbReference>
<dbReference type="PATRIC" id="fig|1423733.4.peg.2174"/>
<dbReference type="GO" id="GO:0015074">
    <property type="term" value="P:DNA integration"/>
    <property type="evidence" value="ECO:0007669"/>
    <property type="project" value="InterPro"/>
</dbReference>
<evidence type="ECO:0000256" key="2">
    <source>
        <dbReference type="PROSITE-ProRule" id="PRU01248"/>
    </source>
</evidence>
<dbReference type="PROSITE" id="PS51900">
    <property type="entry name" value="CB"/>
    <property type="match status" value="1"/>
</dbReference>